<accession>A0ABR2EH69</accession>
<organism evidence="2 3">
    <name type="scientific">Hibiscus sabdariffa</name>
    <name type="common">roselle</name>
    <dbReference type="NCBI Taxonomy" id="183260"/>
    <lineage>
        <taxon>Eukaryota</taxon>
        <taxon>Viridiplantae</taxon>
        <taxon>Streptophyta</taxon>
        <taxon>Embryophyta</taxon>
        <taxon>Tracheophyta</taxon>
        <taxon>Spermatophyta</taxon>
        <taxon>Magnoliopsida</taxon>
        <taxon>eudicotyledons</taxon>
        <taxon>Gunneridae</taxon>
        <taxon>Pentapetalae</taxon>
        <taxon>rosids</taxon>
        <taxon>malvids</taxon>
        <taxon>Malvales</taxon>
        <taxon>Malvaceae</taxon>
        <taxon>Malvoideae</taxon>
        <taxon>Hibiscus</taxon>
    </lineage>
</organism>
<dbReference type="Proteomes" id="UP001472677">
    <property type="component" value="Unassembled WGS sequence"/>
</dbReference>
<keyword evidence="1" id="KW-1133">Transmembrane helix</keyword>
<name>A0ABR2EH69_9ROSI</name>
<reference evidence="2 3" key="1">
    <citation type="journal article" date="2024" name="G3 (Bethesda)">
        <title>Genome assembly of Hibiscus sabdariffa L. provides insights into metabolisms of medicinal natural products.</title>
        <authorList>
            <person name="Kim T."/>
        </authorList>
    </citation>
    <scope>NUCLEOTIDE SEQUENCE [LARGE SCALE GENOMIC DNA]</scope>
    <source>
        <strain evidence="2">TK-2024</strain>
        <tissue evidence="2">Old leaves</tissue>
    </source>
</reference>
<comment type="caution">
    <text evidence="2">The sequence shown here is derived from an EMBL/GenBank/DDBJ whole genome shotgun (WGS) entry which is preliminary data.</text>
</comment>
<evidence type="ECO:0000313" key="2">
    <source>
        <dbReference type="EMBL" id="KAK8559196.1"/>
    </source>
</evidence>
<dbReference type="EMBL" id="JBBPBM010000015">
    <property type="protein sequence ID" value="KAK8559196.1"/>
    <property type="molecule type" value="Genomic_DNA"/>
</dbReference>
<feature type="transmembrane region" description="Helical" evidence="1">
    <location>
        <begin position="12"/>
        <end position="34"/>
    </location>
</feature>
<keyword evidence="1" id="KW-0472">Membrane</keyword>
<keyword evidence="1" id="KW-0812">Transmembrane</keyword>
<sequence>MTVGDDLEPLGHIFMPFSIILMLGVSVLGSGIGTPTSRWRLKNMHGFETMMKVLKPSCQYRYLGWVSVLGLVSGKWVCNEYRPRVPTLKGQYQYPQYRYPRWSTDTPLCFLQPENSNSQAEYQYSRDRFELCIKPTNWYQRLVSIEGLIFESKDPLPKVHRSRKWQDLKKVILSRVLRSSKEKPNSNGGMP</sequence>
<gene>
    <name evidence="2" type="ORF">V6N12_042478</name>
</gene>
<keyword evidence="3" id="KW-1185">Reference proteome</keyword>
<evidence type="ECO:0000256" key="1">
    <source>
        <dbReference type="SAM" id="Phobius"/>
    </source>
</evidence>
<evidence type="ECO:0000313" key="3">
    <source>
        <dbReference type="Proteomes" id="UP001472677"/>
    </source>
</evidence>
<protein>
    <submittedName>
        <fullName evidence="2">Uncharacterized protein</fullName>
    </submittedName>
</protein>
<proteinExistence type="predicted"/>